<feature type="coiled-coil region" evidence="1">
    <location>
        <begin position="37"/>
        <end position="100"/>
    </location>
</feature>
<name>A0A916XVN6_9FLAO</name>
<evidence type="ECO:0000313" key="3">
    <source>
        <dbReference type="EMBL" id="GGD13573.1"/>
    </source>
</evidence>
<keyword evidence="2" id="KW-0732">Signal</keyword>
<accession>A0A916XVN6</accession>
<dbReference type="Proteomes" id="UP000625735">
    <property type="component" value="Unassembled WGS sequence"/>
</dbReference>
<dbReference type="AlphaFoldDB" id="A0A916XVN6"/>
<comment type="caution">
    <text evidence="3">The sequence shown here is derived from an EMBL/GenBank/DDBJ whole genome shotgun (WGS) entry which is preliminary data.</text>
</comment>
<sequence>MQKIIFYVAVLLCAFATQLYGQVTFEEKAKVISQNIQKITAEEKEALKNEVEDINKLLENGVISKEKADAEKLKAAEVRAKNIETRVAEEEQKLTSLVRDQVDGNIATKTTQDVDTVRMGRNRFIISYERGKKDDKDYKPCKPHYEKRTTSQFVFSFGLNNLITDGNLGSLEDSDFRVWGSHSYEWGLSYNTRIFKNDNLLHLKYGLSVMYNNLRPTDNRYFVKNGDQTELQDFGLDLRESRFRNVQLVVPMHLEFDFTPKTIDEDGVTRFKTHRTFRLGVGGFAGFNVKNKQILKYKEDDVRVKIKEKGDFNTNPIVYGLSTYIGYKETSLYLKYNLNTLFKDNPVDQNNISLGVRFDFN</sequence>
<reference evidence="3" key="1">
    <citation type="journal article" date="2014" name="Int. J. Syst. Evol. Microbiol.">
        <title>Complete genome sequence of Corynebacterium casei LMG S-19264T (=DSM 44701T), isolated from a smear-ripened cheese.</title>
        <authorList>
            <consortium name="US DOE Joint Genome Institute (JGI-PGF)"/>
            <person name="Walter F."/>
            <person name="Albersmeier A."/>
            <person name="Kalinowski J."/>
            <person name="Ruckert C."/>
        </authorList>
    </citation>
    <scope>NUCLEOTIDE SEQUENCE</scope>
    <source>
        <strain evidence="3">CGMCC 1.12506</strain>
    </source>
</reference>
<dbReference type="EMBL" id="BMFG01000001">
    <property type="protein sequence ID" value="GGD13573.1"/>
    <property type="molecule type" value="Genomic_DNA"/>
</dbReference>
<feature type="signal peptide" evidence="2">
    <location>
        <begin position="1"/>
        <end position="21"/>
    </location>
</feature>
<organism evidence="3 4">
    <name type="scientific">Flavobacterium orientale</name>
    <dbReference type="NCBI Taxonomy" id="1756020"/>
    <lineage>
        <taxon>Bacteria</taxon>
        <taxon>Pseudomonadati</taxon>
        <taxon>Bacteroidota</taxon>
        <taxon>Flavobacteriia</taxon>
        <taxon>Flavobacteriales</taxon>
        <taxon>Flavobacteriaceae</taxon>
        <taxon>Flavobacterium</taxon>
    </lineage>
</organism>
<protein>
    <recommendedName>
        <fullName evidence="5">Outer membrane protein beta-barrel domain-containing protein</fullName>
    </recommendedName>
</protein>
<keyword evidence="1" id="KW-0175">Coiled coil</keyword>
<reference evidence="3" key="2">
    <citation type="submission" date="2020-09" db="EMBL/GenBank/DDBJ databases">
        <authorList>
            <person name="Sun Q."/>
            <person name="Zhou Y."/>
        </authorList>
    </citation>
    <scope>NUCLEOTIDE SEQUENCE</scope>
    <source>
        <strain evidence="3">CGMCC 1.12506</strain>
    </source>
</reference>
<evidence type="ECO:0008006" key="5">
    <source>
        <dbReference type="Google" id="ProtNLM"/>
    </source>
</evidence>
<dbReference type="RefSeq" id="WP_188360523.1">
    <property type="nucleotide sequence ID" value="NZ_BMFG01000001.1"/>
</dbReference>
<feature type="chain" id="PRO_5037571479" description="Outer membrane protein beta-barrel domain-containing protein" evidence="2">
    <location>
        <begin position="22"/>
        <end position="361"/>
    </location>
</feature>
<evidence type="ECO:0000256" key="2">
    <source>
        <dbReference type="SAM" id="SignalP"/>
    </source>
</evidence>
<keyword evidence="4" id="KW-1185">Reference proteome</keyword>
<evidence type="ECO:0000313" key="4">
    <source>
        <dbReference type="Proteomes" id="UP000625735"/>
    </source>
</evidence>
<proteinExistence type="predicted"/>
<gene>
    <name evidence="3" type="ORF">GCM10011343_00810</name>
</gene>
<evidence type="ECO:0000256" key="1">
    <source>
        <dbReference type="SAM" id="Coils"/>
    </source>
</evidence>